<name>A0ABS2STJ5_9BACI</name>
<dbReference type="RefSeq" id="WP_204464632.1">
    <property type="nucleotide sequence ID" value="NZ_JAFBCV010000002.1"/>
</dbReference>
<keyword evidence="4 10" id="KW-0699">rRNA-binding</keyword>
<comment type="subcellular location">
    <subcellularLocation>
        <location evidence="10">Cytoplasm</location>
    </subcellularLocation>
</comment>
<evidence type="ECO:0000259" key="11">
    <source>
        <dbReference type="PROSITE" id="PS50936"/>
    </source>
</evidence>
<dbReference type="InterPro" id="IPR030378">
    <property type="entry name" value="G_CP_dom"/>
</dbReference>
<dbReference type="InterPro" id="IPR010914">
    <property type="entry name" value="RsgA_GTPase_dom"/>
</dbReference>
<reference evidence="13" key="1">
    <citation type="submission" date="2021-01" db="EMBL/GenBank/DDBJ databases">
        <title>Genomic Encyclopedia of Type Strains, Phase IV (KMG-IV): sequencing the most valuable type-strain genomes for metagenomic binning, comparative biology and taxonomic classification.</title>
        <authorList>
            <person name="Goeker M."/>
        </authorList>
    </citation>
    <scope>NUCLEOTIDE SEQUENCE</scope>
    <source>
        <strain evidence="13">DSM 21943</strain>
    </source>
</reference>
<keyword evidence="8 10" id="KW-0694">RNA-binding</keyword>
<feature type="binding site" evidence="10">
    <location>
        <position position="247"/>
    </location>
    <ligand>
        <name>Zn(2+)</name>
        <dbReference type="ChEBI" id="CHEBI:29105"/>
    </ligand>
</feature>
<dbReference type="PANTHER" id="PTHR32120">
    <property type="entry name" value="SMALL RIBOSOMAL SUBUNIT BIOGENESIS GTPASE RSGA"/>
    <property type="match status" value="1"/>
</dbReference>
<dbReference type="Gene3D" id="2.40.50.140">
    <property type="entry name" value="Nucleic acid-binding proteins"/>
    <property type="match status" value="1"/>
</dbReference>
<evidence type="ECO:0000256" key="10">
    <source>
        <dbReference type="HAMAP-Rule" id="MF_01820"/>
    </source>
</evidence>
<dbReference type="PROSITE" id="PS50936">
    <property type="entry name" value="ENGC_GTPASE"/>
    <property type="match status" value="1"/>
</dbReference>
<evidence type="ECO:0000256" key="1">
    <source>
        <dbReference type="ARBA" id="ARBA00022490"/>
    </source>
</evidence>
<dbReference type="EC" id="3.6.1.-" evidence="10"/>
<evidence type="ECO:0000256" key="5">
    <source>
        <dbReference type="ARBA" id="ARBA00022741"/>
    </source>
</evidence>
<dbReference type="PROSITE" id="PS51721">
    <property type="entry name" value="G_CP"/>
    <property type="match status" value="1"/>
</dbReference>
<feature type="binding site" evidence="10">
    <location>
        <position position="252"/>
    </location>
    <ligand>
        <name>Zn(2+)</name>
        <dbReference type="ChEBI" id="CHEBI:29105"/>
    </ligand>
</feature>
<dbReference type="Pfam" id="PF16745">
    <property type="entry name" value="RsgA_N"/>
    <property type="match status" value="1"/>
</dbReference>
<evidence type="ECO:0000256" key="4">
    <source>
        <dbReference type="ARBA" id="ARBA00022730"/>
    </source>
</evidence>
<comment type="caution">
    <text evidence="13">The sequence shown here is derived from an EMBL/GenBank/DDBJ whole genome shotgun (WGS) entry which is preliminary data.</text>
</comment>
<dbReference type="SUPFAM" id="SSF50249">
    <property type="entry name" value="Nucleic acid-binding proteins"/>
    <property type="match status" value="1"/>
</dbReference>
<keyword evidence="7 10" id="KW-0862">Zinc</keyword>
<organism evidence="13 14">
    <name type="scientific">Shouchella xiaoxiensis</name>
    <dbReference type="NCBI Taxonomy" id="766895"/>
    <lineage>
        <taxon>Bacteria</taxon>
        <taxon>Bacillati</taxon>
        <taxon>Bacillota</taxon>
        <taxon>Bacilli</taxon>
        <taxon>Bacillales</taxon>
        <taxon>Bacillaceae</taxon>
        <taxon>Shouchella</taxon>
    </lineage>
</organism>
<keyword evidence="6 10" id="KW-0378">Hydrolase</keyword>
<protein>
    <recommendedName>
        <fullName evidence="10">Small ribosomal subunit biogenesis GTPase RsgA</fullName>
        <ecNumber evidence="10">3.6.1.-</ecNumber>
    </recommendedName>
</protein>
<feature type="binding site" evidence="10">
    <location>
        <position position="254"/>
    </location>
    <ligand>
        <name>Zn(2+)</name>
        <dbReference type="ChEBI" id="CHEBI:29105"/>
    </ligand>
</feature>
<feature type="binding site" evidence="10">
    <location>
        <position position="260"/>
    </location>
    <ligand>
        <name>Zn(2+)</name>
        <dbReference type="ChEBI" id="CHEBI:29105"/>
    </ligand>
</feature>
<keyword evidence="14" id="KW-1185">Reference proteome</keyword>
<evidence type="ECO:0000313" key="13">
    <source>
        <dbReference type="EMBL" id="MBM7837597.1"/>
    </source>
</evidence>
<evidence type="ECO:0000259" key="12">
    <source>
        <dbReference type="PROSITE" id="PS51721"/>
    </source>
</evidence>
<evidence type="ECO:0000256" key="6">
    <source>
        <dbReference type="ARBA" id="ARBA00022801"/>
    </source>
</evidence>
<evidence type="ECO:0000256" key="7">
    <source>
        <dbReference type="ARBA" id="ARBA00022833"/>
    </source>
</evidence>
<dbReference type="InterPro" id="IPR012340">
    <property type="entry name" value="NA-bd_OB-fold"/>
</dbReference>
<feature type="binding site" evidence="10">
    <location>
        <begin position="112"/>
        <end position="115"/>
    </location>
    <ligand>
        <name>GTP</name>
        <dbReference type="ChEBI" id="CHEBI:37565"/>
    </ligand>
</feature>
<comment type="similarity">
    <text evidence="10">Belongs to the TRAFAC class YlqF/YawG GTPase family. RsgA subfamily.</text>
</comment>
<comment type="cofactor">
    <cofactor evidence="10">
        <name>Zn(2+)</name>
        <dbReference type="ChEBI" id="CHEBI:29105"/>
    </cofactor>
    <text evidence="10">Binds 1 zinc ion per subunit.</text>
</comment>
<dbReference type="CDD" id="cd01854">
    <property type="entry name" value="YjeQ_EngC"/>
    <property type="match status" value="1"/>
</dbReference>
<dbReference type="NCBIfam" id="TIGR00157">
    <property type="entry name" value="ribosome small subunit-dependent GTPase A"/>
    <property type="match status" value="1"/>
</dbReference>
<keyword evidence="2 10" id="KW-0690">Ribosome biogenesis</keyword>
<dbReference type="Pfam" id="PF03193">
    <property type="entry name" value="RsgA_GTPase"/>
    <property type="match status" value="1"/>
</dbReference>
<gene>
    <name evidence="10" type="primary">rsgA</name>
    <name evidence="13" type="ORF">JOC54_000828</name>
</gene>
<feature type="binding site" evidence="10">
    <location>
        <begin position="166"/>
        <end position="174"/>
    </location>
    <ligand>
        <name>GTP</name>
        <dbReference type="ChEBI" id="CHEBI:37565"/>
    </ligand>
</feature>
<dbReference type="Proteomes" id="UP001179280">
    <property type="component" value="Unassembled WGS sequence"/>
</dbReference>
<keyword evidence="3 10" id="KW-0479">Metal-binding</keyword>
<evidence type="ECO:0000256" key="3">
    <source>
        <dbReference type="ARBA" id="ARBA00022723"/>
    </source>
</evidence>
<dbReference type="GO" id="GO:0016787">
    <property type="term" value="F:hydrolase activity"/>
    <property type="evidence" value="ECO:0007669"/>
    <property type="project" value="UniProtKB-KW"/>
</dbReference>
<dbReference type="CDD" id="cd04466">
    <property type="entry name" value="S1_YloQ_GTPase"/>
    <property type="match status" value="1"/>
</dbReference>
<evidence type="ECO:0000256" key="9">
    <source>
        <dbReference type="ARBA" id="ARBA00023134"/>
    </source>
</evidence>
<dbReference type="SUPFAM" id="SSF52540">
    <property type="entry name" value="P-loop containing nucleoside triphosphate hydrolases"/>
    <property type="match status" value="1"/>
</dbReference>
<keyword evidence="5 10" id="KW-0547">Nucleotide-binding</keyword>
<dbReference type="HAMAP" id="MF_01820">
    <property type="entry name" value="GTPase_RsgA"/>
    <property type="match status" value="1"/>
</dbReference>
<dbReference type="InterPro" id="IPR004881">
    <property type="entry name" value="Ribosome_biogen_GTPase_RsgA"/>
</dbReference>
<accession>A0ABS2STJ5</accession>
<evidence type="ECO:0000313" key="14">
    <source>
        <dbReference type="Proteomes" id="UP001179280"/>
    </source>
</evidence>
<dbReference type="InterPro" id="IPR027417">
    <property type="entry name" value="P-loop_NTPase"/>
</dbReference>
<dbReference type="InterPro" id="IPR031944">
    <property type="entry name" value="RsgA_N"/>
</dbReference>
<evidence type="ECO:0000256" key="2">
    <source>
        <dbReference type="ARBA" id="ARBA00022517"/>
    </source>
</evidence>
<comment type="subunit">
    <text evidence="10">Monomer. Associates with 30S ribosomal subunit, binds 16S rRNA.</text>
</comment>
<proteinExistence type="inferred from homology"/>
<dbReference type="EMBL" id="JAFBCV010000002">
    <property type="protein sequence ID" value="MBM7837597.1"/>
    <property type="molecule type" value="Genomic_DNA"/>
</dbReference>
<feature type="domain" description="CP-type G" evidence="12">
    <location>
        <begin position="63"/>
        <end position="223"/>
    </location>
</feature>
<sequence length="293" mass="33313">MPEGIIMKALAGFYYVRDQDQVTQCRARGVFRKQKKSPLVGDYVLYEAENKTDGYIMDIYERKNELVRPPIANVDQALLVFSAKQPEFSPLLLDKFLVHIEYNDITPVIAISKADLLQAEERIQLEETATYYKKIGYDVLFSSIERDDDPMALLPWLEEKVTVIAGQSGVGKSSILNVIIPEAEIETNEISSHLNRGKHTTRHVELIEVGNGLVADTPGFSSLDFIGMEAEDLRFCFPEFIELMDGCKFRGCLHDKEPKCAVKAAVESGVIQSSRYENYIQFLTDIQNQKRRY</sequence>
<keyword evidence="1 10" id="KW-0963">Cytoplasm</keyword>
<keyword evidence="9 10" id="KW-0342">GTP-binding</keyword>
<feature type="domain" description="EngC GTPase" evidence="11">
    <location>
        <begin position="72"/>
        <end position="221"/>
    </location>
</feature>
<comment type="function">
    <text evidence="10">One of several proteins that assist in the late maturation steps of the functional core of the 30S ribosomal subunit. Helps release RbfA from mature subunits. May play a role in the assembly of ribosomal proteins into the subunit. Circularly permuted GTPase that catalyzes slow GTP hydrolysis, GTPase activity is stimulated by the 30S ribosomal subunit.</text>
</comment>
<dbReference type="Gene3D" id="1.10.40.50">
    <property type="entry name" value="Probable gtpase engc, domain 3"/>
    <property type="match status" value="1"/>
</dbReference>
<dbReference type="PANTHER" id="PTHR32120:SF11">
    <property type="entry name" value="SMALL RIBOSOMAL SUBUNIT BIOGENESIS GTPASE RSGA 1, MITOCHONDRIAL-RELATED"/>
    <property type="match status" value="1"/>
</dbReference>
<evidence type="ECO:0000256" key="8">
    <source>
        <dbReference type="ARBA" id="ARBA00022884"/>
    </source>
</evidence>
<dbReference type="Gene3D" id="3.40.50.300">
    <property type="entry name" value="P-loop containing nucleotide triphosphate hydrolases"/>
    <property type="match status" value="1"/>
</dbReference>